<dbReference type="Proteomes" id="UP000230233">
    <property type="component" value="Chromosome II"/>
</dbReference>
<comment type="caution">
    <text evidence="3">The sequence shown here is derived from an EMBL/GenBank/DDBJ whole genome shotgun (WGS) entry which is preliminary data.</text>
</comment>
<keyword evidence="4" id="KW-1185">Reference proteome</keyword>
<protein>
    <recommendedName>
        <fullName evidence="5">Insulin-like domain-containing protein</fullName>
    </recommendedName>
</protein>
<keyword evidence="1 2" id="KW-0732">Signal</keyword>
<evidence type="ECO:0000313" key="4">
    <source>
        <dbReference type="Proteomes" id="UP000230233"/>
    </source>
</evidence>
<dbReference type="AlphaFoldDB" id="A0A2G5V4P6"/>
<feature type="chain" id="PRO_5013855437" description="Insulin-like domain-containing protein" evidence="2">
    <location>
        <begin position="23"/>
        <end position="69"/>
    </location>
</feature>
<dbReference type="SUPFAM" id="SSF56994">
    <property type="entry name" value="Insulin-like"/>
    <property type="match status" value="1"/>
</dbReference>
<evidence type="ECO:0000256" key="2">
    <source>
        <dbReference type="SAM" id="SignalP"/>
    </source>
</evidence>
<accession>A0A2G5V4P6</accession>
<reference evidence="4" key="1">
    <citation type="submission" date="2017-10" db="EMBL/GenBank/DDBJ databases">
        <title>Rapid genome shrinkage in a self-fertile nematode reveals novel sperm competition proteins.</title>
        <authorList>
            <person name="Yin D."/>
            <person name="Schwarz E.M."/>
            <person name="Thomas C.G."/>
            <person name="Felde R.L."/>
            <person name="Korf I.F."/>
            <person name="Cutter A.D."/>
            <person name="Schartner C.M."/>
            <person name="Ralston E.J."/>
            <person name="Meyer B.J."/>
            <person name="Haag E.S."/>
        </authorList>
    </citation>
    <scope>NUCLEOTIDE SEQUENCE [LARGE SCALE GENOMIC DNA]</scope>
    <source>
        <strain evidence="4">JU1422</strain>
    </source>
</reference>
<dbReference type="InterPro" id="IPR036438">
    <property type="entry name" value="Insulin-like_sf"/>
</dbReference>
<dbReference type="OrthoDB" id="10277069at2759"/>
<feature type="signal peptide" evidence="2">
    <location>
        <begin position="1"/>
        <end position="22"/>
    </location>
</feature>
<dbReference type="EMBL" id="PDUG01000002">
    <property type="protein sequence ID" value="PIC46753.1"/>
    <property type="molecule type" value="Genomic_DNA"/>
</dbReference>
<name>A0A2G5V4P6_9PELO</name>
<evidence type="ECO:0008006" key="5">
    <source>
        <dbReference type="Google" id="ProtNLM"/>
    </source>
</evidence>
<evidence type="ECO:0000256" key="1">
    <source>
        <dbReference type="ARBA" id="ARBA00022729"/>
    </source>
</evidence>
<evidence type="ECO:0000313" key="3">
    <source>
        <dbReference type="EMBL" id="PIC46753.1"/>
    </source>
</evidence>
<gene>
    <name evidence="3" type="primary">Cnig_chr_II.g6344</name>
    <name evidence="3" type="ORF">B9Z55_006344</name>
</gene>
<proteinExistence type="predicted"/>
<sequence length="69" mass="8054">MMALRILLVFFLMFAMVDVTESTSRCVHKAFNVMRVLCENSENDHLLKSAQECCEENCSMTQMYIKCHQ</sequence>
<organism evidence="3 4">
    <name type="scientific">Caenorhabditis nigoni</name>
    <dbReference type="NCBI Taxonomy" id="1611254"/>
    <lineage>
        <taxon>Eukaryota</taxon>
        <taxon>Metazoa</taxon>
        <taxon>Ecdysozoa</taxon>
        <taxon>Nematoda</taxon>
        <taxon>Chromadorea</taxon>
        <taxon>Rhabditida</taxon>
        <taxon>Rhabditina</taxon>
        <taxon>Rhabditomorpha</taxon>
        <taxon>Rhabditoidea</taxon>
        <taxon>Rhabditidae</taxon>
        <taxon>Peloderinae</taxon>
        <taxon>Caenorhabditis</taxon>
    </lineage>
</organism>